<keyword evidence="4" id="KW-0249">Electron transport</keyword>
<dbReference type="GO" id="GO:0020037">
    <property type="term" value="F:heme binding"/>
    <property type="evidence" value="ECO:0007669"/>
    <property type="project" value="InterPro"/>
</dbReference>
<dbReference type="AlphaFoldDB" id="A0A1I1XEU1"/>
<dbReference type="PROSITE" id="PS51257">
    <property type="entry name" value="PROKAR_LIPOPROTEIN"/>
    <property type="match status" value="1"/>
</dbReference>
<evidence type="ECO:0000256" key="2">
    <source>
        <dbReference type="ARBA" id="ARBA00022617"/>
    </source>
</evidence>
<keyword evidence="3 6" id="KW-0479">Metal-binding</keyword>
<dbReference type="PANTHER" id="PTHR37823">
    <property type="entry name" value="CYTOCHROME C-553-LIKE"/>
    <property type="match status" value="1"/>
</dbReference>
<dbReference type="Gene3D" id="1.10.760.10">
    <property type="entry name" value="Cytochrome c-like domain"/>
    <property type="match status" value="1"/>
</dbReference>
<evidence type="ECO:0000256" key="5">
    <source>
        <dbReference type="ARBA" id="ARBA00023004"/>
    </source>
</evidence>
<dbReference type="GO" id="GO:0005506">
    <property type="term" value="F:iron ion binding"/>
    <property type="evidence" value="ECO:0007669"/>
    <property type="project" value="InterPro"/>
</dbReference>
<dbReference type="GO" id="GO:0009055">
    <property type="term" value="F:electron transfer activity"/>
    <property type="evidence" value="ECO:0007669"/>
    <property type="project" value="InterPro"/>
</dbReference>
<keyword evidence="1" id="KW-0813">Transport</keyword>
<feature type="signal peptide" evidence="7">
    <location>
        <begin position="1"/>
        <end position="17"/>
    </location>
</feature>
<evidence type="ECO:0000256" key="4">
    <source>
        <dbReference type="ARBA" id="ARBA00022982"/>
    </source>
</evidence>
<keyword evidence="10" id="KW-1185">Reference proteome</keyword>
<dbReference type="InterPro" id="IPR008168">
    <property type="entry name" value="Cyt_C_IC"/>
</dbReference>
<evidence type="ECO:0000256" key="6">
    <source>
        <dbReference type="PROSITE-ProRule" id="PRU00433"/>
    </source>
</evidence>
<name>A0A1I1XEU1_9BACL</name>
<evidence type="ECO:0000256" key="7">
    <source>
        <dbReference type="SAM" id="SignalP"/>
    </source>
</evidence>
<evidence type="ECO:0000313" key="9">
    <source>
        <dbReference type="EMBL" id="SFE05906.1"/>
    </source>
</evidence>
<dbReference type="InterPro" id="IPR009056">
    <property type="entry name" value="Cyt_c-like_dom"/>
</dbReference>
<dbReference type="SUPFAM" id="SSF46626">
    <property type="entry name" value="Cytochrome c"/>
    <property type="match status" value="1"/>
</dbReference>
<dbReference type="EMBL" id="FOMT01000002">
    <property type="protein sequence ID" value="SFE05906.1"/>
    <property type="molecule type" value="Genomic_DNA"/>
</dbReference>
<evidence type="ECO:0000259" key="8">
    <source>
        <dbReference type="PROSITE" id="PS51007"/>
    </source>
</evidence>
<evidence type="ECO:0000313" key="10">
    <source>
        <dbReference type="Proteomes" id="UP000198855"/>
    </source>
</evidence>
<sequence>MFIKSLVAAATVAVLLAGCGNSGSNGSSISTRHMDAPEKTGAVYKANCVSCHGSDLQGRMGAQTNLQQVGARMTEQEMAEQIKHGGGSMPPFEERLTDEQIAGLAAWLAGKK</sequence>
<evidence type="ECO:0000256" key="3">
    <source>
        <dbReference type="ARBA" id="ARBA00022723"/>
    </source>
</evidence>
<dbReference type="PROSITE" id="PS51007">
    <property type="entry name" value="CYTC"/>
    <property type="match status" value="1"/>
</dbReference>
<dbReference type="Pfam" id="PF13442">
    <property type="entry name" value="Cytochrome_CBB3"/>
    <property type="match status" value="1"/>
</dbReference>
<organism evidence="9 10">
    <name type="scientific">Paenibacillus catalpae</name>
    <dbReference type="NCBI Taxonomy" id="1045775"/>
    <lineage>
        <taxon>Bacteria</taxon>
        <taxon>Bacillati</taxon>
        <taxon>Bacillota</taxon>
        <taxon>Bacilli</taxon>
        <taxon>Bacillales</taxon>
        <taxon>Paenibacillaceae</taxon>
        <taxon>Paenibacillus</taxon>
    </lineage>
</organism>
<dbReference type="InterPro" id="IPR036909">
    <property type="entry name" value="Cyt_c-like_dom_sf"/>
</dbReference>
<protein>
    <submittedName>
        <fullName evidence="9">Cytochrome c551</fullName>
    </submittedName>
</protein>
<dbReference type="RefSeq" id="WP_091184484.1">
    <property type="nucleotide sequence ID" value="NZ_FOMT01000002.1"/>
</dbReference>
<dbReference type="InterPro" id="IPR051811">
    <property type="entry name" value="Cytochrome_c550/c551-like"/>
</dbReference>
<dbReference type="PANTHER" id="PTHR37823:SF4">
    <property type="entry name" value="MENAQUINOL-CYTOCHROME C REDUCTASE CYTOCHROME B_C SUBUNIT"/>
    <property type="match status" value="1"/>
</dbReference>
<keyword evidence="5 6" id="KW-0408">Iron</keyword>
<feature type="chain" id="PRO_5038335941" evidence="7">
    <location>
        <begin position="18"/>
        <end position="112"/>
    </location>
</feature>
<dbReference type="PRINTS" id="PR00605">
    <property type="entry name" value="CYTCHROMECIC"/>
</dbReference>
<feature type="domain" description="Cytochrome c" evidence="8">
    <location>
        <begin position="35"/>
        <end position="112"/>
    </location>
</feature>
<keyword evidence="7" id="KW-0732">Signal</keyword>
<dbReference type="STRING" id="1045775.SAMN05216378_2156"/>
<evidence type="ECO:0000256" key="1">
    <source>
        <dbReference type="ARBA" id="ARBA00022448"/>
    </source>
</evidence>
<proteinExistence type="predicted"/>
<accession>A0A1I1XEU1</accession>
<gene>
    <name evidence="9" type="ORF">SAMN05216378_2156</name>
</gene>
<reference evidence="10" key="1">
    <citation type="submission" date="2016-10" db="EMBL/GenBank/DDBJ databases">
        <authorList>
            <person name="Varghese N."/>
            <person name="Submissions S."/>
        </authorList>
    </citation>
    <scope>NUCLEOTIDE SEQUENCE [LARGE SCALE GENOMIC DNA]</scope>
    <source>
        <strain evidence="10">CGMCC 1.10784</strain>
    </source>
</reference>
<keyword evidence="2 6" id="KW-0349">Heme</keyword>
<dbReference type="Proteomes" id="UP000198855">
    <property type="component" value="Unassembled WGS sequence"/>
</dbReference>
<dbReference type="OrthoDB" id="7933886at2"/>